<dbReference type="Proteomes" id="UP000198406">
    <property type="component" value="Unassembled WGS sequence"/>
</dbReference>
<dbReference type="InParanoid" id="A0A1Z5KN06"/>
<comment type="caution">
    <text evidence="3">The sequence shown here is derived from an EMBL/GenBank/DDBJ whole genome shotgun (WGS) entry which is preliminary data.</text>
</comment>
<dbReference type="Gene3D" id="3.40.50.1820">
    <property type="entry name" value="alpha/beta hydrolase"/>
    <property type="match status" value="1"/>
</dbReference>
<dbReference type="InterPro" id="IPR029058">
    <property type="entry name" value="AB_hydrolase_fold"/>
</dbReference>
<feature type="domain" description="Serine hydrolase" evidence="2">
    <location>
        <begin position="19"/>
        <end position="244"/>
    </location>
</feature>
<keyword evidence="4" id="KW-1185">Reference proteome</keyword>
<evidence type="ECO:0000313" key="3">
    <source>
        <dbReference type="EMBL" id="GAX27318.1"/>
    </source>
</evidence>
<dbReference type="Pfam" id="PF03959">
    <property type="entry name" value="FSH1"/>
    <property type="match status" value="1"/>
</dbReference>
<evidence type="ECO:0000259" key="2">
    <source>
        <dbReference type="Pfam" id="PF03959"/>
    </source>
</evidence>
<keyword evidence="1" id="KW-0378">Hydrolase</keyword>
<dbReference type="PANTHER" id="PTHR48070:SF6">
    <property type="entry name" value="ESTERASE OVCA2"/>
    <property type="match status" value="1"/>
</dbReference>
<dbReference type="GO" id="GO:0005737">
    <property type="term" value="C:cytoplasm"/>
    <property type="evidence" value="ECO:0007669"/>
    <property type="project" value="TreeGrafter"/>
</dbReference>
<proteinExistence type="predicted"/>
<organism evidence="3 4">
    <name type="scientific">Fistulifera solaris</name>
    <name type="common">Oleaginous diatom</name>
    <dbReference type="NCBI Taxonomy" id="1519565"/>
    <lineage>
        <taxon>Eukaryota</taxon>
        <taxon>Sar</taxon>
        <taxon>Stramenopiles</taxon>
        <taxon>Ochrophyta</taxon>
        <taxon>Bacillariophyta</taxon>
        <taxon>Bacillariophyceae</taxon>
        <taxon>Bacillariophycidae</taxon>
        <taxon>Naviculales</taxon>
        <taxon>Naviculaceae</taxon>
        <taxon>Fistulifera</taxon>
    </lineage>
</organism>
<reference evidence="3 4" key="1">
    <citation type="journal article" date="2015" name="Plant Cell">
        <title>Oil accumulation by the oleaginous diatom Fistulifera solaris as revealed by the genome and transcriptome.</title>
        <authorList>
            <person name="Tanaka T."/>
            <person name="Maeda Y."/>
            <person name="Veluchamy A."/>
            <person name="Tanaka M."/>
            <person name="Abida H."/>
            <person name="Marechal E."/>
            <person name="Bowler C."/>
            <person name="Muto M."/>
            <person name="Sunaga Y."/>
            <person name="Tanaka M."/>
            <person name="Yoshino T."/>
            <person name="Taniguchi T."/>
            <person name="Fukuda Y."/>
            <person name="Nemoto M."/>
            <person name="Matsumoto M."/>
            <person name="Wong P.S."/>
            <person name="Aburatani S."/>
            <person name="Fujibuchi W."/>
        </authorList>
    </citation>
    <scope>NUCLEOTIDE SEQUENCE [LARGE SCALE GENOMIC DNA]</scope>
    <source>
        <strain evidence="3 4">JPCC DA0580</strain>
    </source>
</reference>
<dbReference type="GO" id="GO:0005634">
    <property type="term" value="C:nucleus"/>
    <property type="evidence" value="ECO:0007669"/>
    <property type="project" value="TreeGrafter"/>
</dbReference>
<evidence type="ECO:0000313" key="4">
    <source>
        <dbReference type="Proteomes" id="UP000198406"/>
    </source>
</evidence>
<dbReference type="PANTHER" id="PTHR48070">
    <property type="entry name" value="ESTERASE OVCA2"/>
    <property type="match status" value="1"/>
</dbReference>
<evidence type="ECO:0000256" key="1">
    <source>
        <dbReference type="ARBA" id="ARBA00022801"/>
    </source>
</evidence>
<dbReference type="GO" id="GO:0016787">
    <property type="term" value="F:hydrolase activity"/>
    <property type="evidence" value="ECO:0007669"/>
    <property type="project" value="UniProtKB-KW"/>
</dbReference>
<dbReference type="AlphaFoldDB" id="A0A1Z5KN06"/>
<dbReference type="InterPro" id="IPR050593">
    <property type="entry name" value="LovG"/>
</dbReference>
<dbReference type="InterPro" id="IPR005645">
    <property type="entry name" value="FSH-like_dom"/>
</dbReference>
<accession>A0A1Z5KN06</accession>
<dbReference type="SUPFAM" id="SSF53474">
    <property type="entry name" value="alpha/beta-Hydrolases"/>
    <property type="match status" value="1"/>
</dbReference>
<sequence length="257" mass="28329">MTAHSEFHKLVSPATTTARKGKVLMIHGWAQNAFVFRQKTKGLTNKLNKAGYDCVFLEGPHLLPLTSMVQIEGVDVQVENGKRENARAWFLLSETDPADASESQSGRPLTYFGLNEALDRVQHELEQEESSVALMGFSQGGVFAHILSRLADAGHPPFKKIRAAILASAFAAQHVDTSPSRPYGHIIGKMPDRETISLPSLHIIGKNDTSVRPTLSEDLSVLFNDRQFLYHEKGHILPQTSAACQEMIGFLDQVLVS</sequence>
<dbReference type="OrthoDB" id="414698at2759"/>
<dbReference type="EMBL" id="BDSP01000255">
    <property type="protein sequence ID" value="GAX27318.1"/>
    <property type="molecule type" value="Genomic_DNA"/>
</dbReference>
<gene>
    <name evidence="3" type="ORF">FisN_23Lh107</name>
</gene>
<protein>
    <recommendedName>
        <fullName evidence="2">Serine hydrolase domain-containing protein</fullName>
    </recommendedName>
</protein>
<name>A0A1Z5KN06_FISSO</name>